<dbReference type="PANTHER" id="PTHR23249">
    <property type="entry name" value="TRAFFICKING PROTEIN PARTICLE COMPLEX SUBUNIT"/>
    <property type="match status" value="1"/>
</dbReference>
<dbReference type="GO" id="GO:0030008">
    <property type="term" value="C:TRAPP complex"/>
    <property type="evidence" value="ECO:0007669"/>
    <property type="project" value="UniProtKB-UniRule"/>
</dbReference>
<sequence>MVVQSLYILNKAGGLVYQRDFHPGLNKLSTNDYLVIAGTFHSVHAMTTRVSPTSTSSGITSMETGKHSIYCFQTLTGTKFLLIADIGQYQPEAILAKVYQIYSDYAMKNPFYQTDMPIRSDQFDRHLGAYLMSVA</sequence>
<evidence type="ECO:0000256" key="1">
    <source>
        <dbReference type="ARBA" id="ARBA00004555"/>
    </source>
</evidence>
<keyword evidence="3 7" id="KW-0256">Endoplasmic reticulum</keyword>
<comment type="subunit">
    <text evidence="7">Part of the multisubunit transport protein particle (TRAPP) complex.</text>
</comment>
<dbReference type="SMART" id="SM01399">
    <property type="entry name" value="Sybindin"/>
    <property type="match status" value="1"/>
</dbReference>
<evidence type="ECO:0000256" key="4">
    <source>
        <dbReference type="ARBA" id="ARBA00022892"/>
    </source>
</evidence>
<reference evidence="8" key="2">
    <citation type="submission" date="2014-06" db="EMBL/GenBank/DDBJ databases">
        <title>The complete genome of Blastobotrys (Arxula) adeninivorans LS3 - a yeast of biotechnological interest.</title>
        <authorList>
            <person name="Kunze G."/>
            <person name="Gaillardin C."/>
            <person name="Czernicka M."/>
            <person name="Durrens P."/>
            <person name="Martin T."/>
            <person name="Boer E."/>
            <person name="Gabaldon T."/>
            <person name="Cruz J."/>
            <person name="Talla E."/>
            <person name="Marck C."/>
            <person name="Goffeau A."/>
            <person name="Barbe V."/>
            <person name="Baret P."/>
            <person name="Baronian K."/>
            <person name="Beier S."/>
            <person name="Bleykasten C."/>
            <person name="Bode R."/>
            <person name="Casaregola S."/>
            <person name="Despons L."/>
            <person name="Fairhead C."/>
            <person name="Giersberg M."/>
            <person name="Gierski P."/>
            <person name="Hahnel U."/>
            <person name="Hartmann A."/>
            <person name="Jankowska D."/>
            <person name="Jubin C."/>
            <person name="Jung P."/>
            <person name="Lafontaine I."/>
            <person name="Leh-Louis V."/>
            <person name="Lemaire M."/>
            <person name="Marcet-Houben M."/>
            <person name="Mascher M."/>
            <person name="Morel G."/>
            <person name="Richard G.-F."/>
            <person name="Riechen J."/>
            <person name="Sacerdot C."/>
            <person name="Sarkar A."/>
            <person name="Savel G."/>
            <person name="Schacherer J."/>
            <person name="Sherman D."/>
            <person name="Straub M.-L."/>
            <person name="Stein N."/>
            <person name="Thierry A."/>
            <person name="Trautwein-Schult A."/>
            <person name="Westhof E."/>
            <person name="Worch S."/>
            <person name="Dujon B."/>
            <person name="Souciet J.-L."/>
            <person name="Wincker P."/>
            <person name="Scholz U."/>
            <person name="Neuveglise N."/>
        </authorList>
    </citation>
    <scope>NUCLEOTIDE SEQUENCE</scope>
    <source>
        <strain evidence="8">LS3</strain>
    </source>
</reference>
<dbReference type="SUPFAM" id="SSF64356">
    <property type="entry name" value="SNARE-like"/>
    <property type="match status" value="1"/>
</dbReference>
<dbReference type="AlphaFoldDB" id="A0A060TB22"/>
<evidence type="ECO:0000256" key="3">
    <source>
        <dbReference type="ARBA" id="ARBA00022824"/>
    </source>
</evidence>
<dbReference type="CDD" id="cd14856">
    <property type="entry name" value="TRAPPC4_synbindin"/>
    <property type="match status" value="1"/>
</dbReference>
<evidence type="ECO:0000256" key="2">
    <source>
        <dbReference type="ARBA" id="ARBA00022448"/>
    </source>
</evidence>
<dbReference type="InterPro" id="IPR007233">
    <property type="entry name" value="TRAPPC"/>
</dbReference>
<comment type="subcellular location">
    <subcellularLocation>
        <location evidence="7">Endoplasmic reticulum</location>
    </subcellularLocation>
    <subcellularLocation>
        <location evidence="7">Golgi apparatus</location>
        <location evidence="7">cis-Golgi network</location>
    </subcellularLocation>
    <subcellularLocation>
        <location evidence="1">Golgi apparatus</location>
    </subcellularLocation>
</comment>
<dbReference type="PANTHER" id="PTHR23249:SF15">
    <property type="entry name" value="TRAFFICKING PROTEIN PARTICLE COMPLEX SUBUNIT 4"/>
    <property type="match status" value="1"/>
</dbReference>
<dbReference type="Pfam" id="PF04099">
    <property type="entry name" value="Sybindin"/>
    <property type="match status" value="1"/>
</dbReference>
<organism evidence="8">
    <name type="scientific">Blastobotrys adeninivorans</name>
    <name type="common">Yeast</name>
    <name type="synonym">Arxula adeninivorans</name>
    <dbReference type="NCBI Taxonomy" id="409370"/>
    <lineage>
        <taxon>Eukaryota</taxon>
        <taxon>Fungi</taxon>
        <taxon>Dikarya</taxon>
        <taxon>Ascomycota</taxon>
        <taxon>Saccharomycotina</taxon>
        <taxon>Dipodascomycetes</taxon>
        <taxon>Dipodascales</taxon>
        <taxon>Trichomonascaceae</taxon>
        <taxon>Blastobotrys</taxon>
    </lineage>
</organism>
<accession>A0A060TB22</accession>
<dbReference type="GO" id="GO:0006888">
    <property type="term" value="P:endoplasmic reticulum to Golgi vesicle-mediated transport"/>
    <property type="evidence" value="ECO:0007669"/>
    <property type="project" value="UniProtKB-UniRule"/>
</dbReference>
<dbReference type="Gene3D" id="3.30.450.70">
    <property type="match status" value="1"/>
</dbReference>
<keyword evidence="4 7" id="KW-0931">ER-Golgi transport</keyword>
<keyword evidence="2 7" id="KW-0813">Transport</keyword>
<reference evidence="8" key="1">
    <citation type="submission" date="2014-02" db="EMBL/GenBank/DDBJ databases">
        <authorList>
            <person name="Genoscope - CEA"/>
        </authorList>
    </citation>
    <scope>NUCLEOTIDE SEQUENCE</scope>
    <source>
        <strain evidence="8">LS3</strain>
    </source>
</reference>
<dbReference type="EMBL" id="HG937692">
    <property type="protein sequence ID" value="CDP36401.1"/>
    <property type="molecule type" value="Genomic_DNA"/>
</dbReference>
<name>A0A060TB22_BLAAD</name>
<comment type="similarity">
    <text evidence="6">Belongs to the TRAPP small subunits family. TRAPPC4 subfamily.</text>
</comment>
<keyword evidence="5 7" id="KW-0333">Golgi apparatus</keyword>
<gene>
    <name evidence="8" type="ORF">GNLVRS02_ARAD1B12122g</name>
</gene>
<evidence type="ECO:0000256" key="7">
    <source>
        <dbReference type="RuleBase" id="RU366065"/>
    </source>
</evidence>
<evidence type="ECO:0000256" key="6">
    <source>
        <dbReference type="ARBA" id="ARBA00038179"/>
    </source>
</evidence>
<proteinExistence type="inferred from homology"/>
<dbReference type="GO" id="GO:0005794">
    <property type="term" value="C:Golgi apparatus"/>
    <property type="evidence" value="ECO:0007669"/>
    <property type="project" value="UniProtKB-SubCell"/>
</dbReference>
<evidence type="ECO:0000256" key="5">
    <source>
        <dbReference type="ARBA" id="ARBA00023034"/>
    </source>
</evidence>
<evidence type="ECO:0000313" key="8">
    <source>
        <dbReference type="EMBL" id="CDP36401.1"/>
    </source>
</evidence>
<dbReference type="GO" id="GO:0005783">
    <property type="term" value="C:endoplasmic reticulum"/>
    <property type="evidence" value="ECO:0007669"/>
    <property type="project" value="UniProtKB-SubCell"/>
</dbReference>
<dbReference type="PhylomeDB" id="A0A060TB22"/>
<dbReference type="InterPro" id="IPR011012">
    <property type="entry name" value="Longin-like_dom_sf"/>
</dbReference>
<dbReference type="FunFam" id="3.30.450.70:FF:000007">
    <property type="entry name" value="Putative sybindin-like family protein"/>
    <property type="match status" value="1"/>
</dbReference>
<protein>
    <recommendedName>
        <fullName evidence="7">Trafficking protein particle complex subunit</fullName>
    </recommendedName>
</protein>